<reference evidence="3" key="1">
    <citation type="journal article" date="2020" name="Nat. Ecol. Evol.">
        <title>Deeply conserved synteny resolves early events in vertebrate evolution.</title>
        <authorList>
            <person name="Simakov O."/>
            <person name="Marletaz F."/>
            <person name="Yue J.X."/>
            <person name="O'Connell B."/>
            <person name="Jenkins J."/>
            <person name="Brandt A."/>
            <person name="Calef R."/>
            <person name="Tung C.H."/>
            <person name="Huang T.K."/>
            <person name="Schmutz J."/>
            <person name="Satoh N."/>
            <person name="Yu J.K."/>
            <person name="Putnam N.H."/>
            <person name="Green R.E."/>
            <person name="Rokhsar D.S."/>
        </authorList>
    </citation>
    <scope>NUCLEOTIDE SEQUENCE [LARGE SCALE GENOMIC DNA]</scope>
    <source>
        <strain evidence="3">S238N-H82</strain>
    </source>
</reference>
<dbReference type="Pfam" id="PF00531">
    <property type="entry name" value="Death"/>
    <property type="match status" value="1"/>
</dbReference>
<name>A0A9J7KFI6_BRAFL</name>
<dbReference type="AlphaFoldDB" id="A0A9J7KFI6"/>
<dbReference type="SUPFAM" id="SSF47986">
    <property type="entry name" value="DEATH domain"/>
    <property type="match status" value="1"/>
</dbReference>
<gene>
    <name evidence="4" type="primary">LOC118405150</name>
</gene>
<evidence type="ECO:0000313" key="3">
    <source>
        <dbReference type="Proteomes" id="UP000001554"/>
    </source>
</evidence>
<proteinExistence type="predicted"/>
<accession>A0A9J7KFI6</accession>
<dbReference type="KEGG" id="bfo:118405150"/>
<dbReference type="RefSeq" id="XP_035660469.1">
    <property type="nucleotide sequence ID" value="XM_035804576.1"/>
</dbReference>
<dbReference type="InterPro" id="IPR000488">
    <property type="entry name" value="Death_dom"/>
</dbReference>
<evidence type="ECO:0000256" key="1">
    <source>
        <dbReference type="SAM" id="MobiDB-lite"/>
    </source>
</evidence>
<feature type="compositionally biased region" description="Basic and acidic residues" evidence="1">
    <location>
        <begin position="120"/>
        <end position="136"/>
    </location>
</feature>
<reference evidence="4" key="2">
    <citation type="submission" date="2025-08" db="UniProtKB">
        <authorList>
            <consortium name="RefSeq"/>
        </authorList>
    </citation>
    <scope>IDENTIFICATION</scope>
    <source>
        <strain evidence="4">S238N-H82</strain>
        <tissue evidence="4">Testes</tissue>
    </source>
</reference>
<protein>
    <submittedName>
        <fullName evidence="4">Uncharacterized protein LOC118405150</fullName>
    </submittedName>
</protein>
<keyword evidence="3" id="KW-1185">Reference proteome</keyword>
<dbReference type="Gene3D" id="1.10.533.10">
    <property type="entry name" value="Death Domain, Fas"/>
    <property type="match status" value="1"/>
</dbReference>
<feature type="compositionally biased region" description="Polar residues" evidence="1">
    <location>
        <begin position="104"/>
        <end position="119"/>
    </location>
</feature>
<feature type="domain" description="Death" evidence="2">
    <location>
        <begin position="185"/>
        <end position="265"/>
    </location>
</feature>
<dbReference type="InterPro" id="IPR011029">
    <property type="entry name" value="DEATH-like_dom_sf"/>
</dbReference>
<sequence length="265" mass="29925">MASDGCTHDISADLRTRLRKAVEEEARSTMVQGAYSGILPMMFLAGFVEHPILLYCQDPDYNNWLMSPCSCVQLDSQPQLEVMLVGTTGEKLNHYVGLIPTADEQGSSGNLTETDGNSNAKDHADEAPEVQDDIREMSLSFDSPPQKDNEATPLLSQPPQPEKKITRRLVPQMQVFEIPFSIRHKLTTQLSVNRDDGRDWRLLADELGYNEYIALWDQQKGRGDLPAERLLKCWRSKKEATVGRLREILLEHKMGAIAHILDTEY</sequence>
<evidence type="ECO:0000259" key="2">
    <source>
        <dbReference type="PROSITE" id="PS50017"/>
    </source>
</evidence>
<feature type="region of interest" description="Disordered" evidence="1">
    <location>
        <begin position="100"/>
        <end position="163"/>
    </location>
</feature>
<dbReference type="GeneID" id="118405150"/>
<dbReference type="PROSITE" id="PS50017">
    <property type="entry name" value="DEATH_DOMAIN"/>
    <property type="match status" value="1"/>
</dbReference>
<dbReference type="GO" id="GO:0007165">
    <property type="term" value="P:signal transduction"/>
    <property type="evidence" value="ECO:0007669"/>
    <property type="project" value="InterPro"/>
</dbReference>
<evidence type="ECO:0000313" key="4">
    <source>
        <dbReference type="RefSeq" id="XP_035660469.1"/>
    </source>
</evidence>
<dbReference type="SMART" id="SM00005">
    <property type="entry name" value="DEATH"/>
    <property type="match status" value="1"/>
</dbReference>
<organism evidence="3 4">
    <name type="scientific">Branchiostoma floridae</name>
    <name type="common">Florida lancelet</name>
    <name type="synonym">Amphioxus</name>
    <dbReference type="NCBI Taxonomy" id="7739"/>
    <lineage>
        <taxon>Eukaryota</taxon>
        <taxon>Metazoa</taxon>
        <taxon>Chordata</taxon>
        <taxon>Cephalochordata</taxon>
        <taxon>Leptocardii</taxon>
        <taxon>Amphioxiformes</taxon>
        <taxon>Branchiostomatidae</taxon>
        <taxon>Branchiostoma</taxon>
    </lineage>
</organism>
<dbReference type="OrthoDB" id="8961071at2759"/>
<dbReference type="Proteomes" id="UP000001554">
    <property type="component" value="Chromosome 17"/>
</dbReference>